<dbReference type="InterPro" id="IPR050503">
    <property type="entry name" value="cAMP-dep_PK_reg_su-like"/>
</dbReference>
<dbReference type="AlphaFoldDB" id="S7TVR9"/>
<sequence length="174" mass="19844">MNSSMENPEPFHACEYKQNLELLRQVYLFAKLPMEALKVLAFLCSKETYRAGDFLFRQGEEDDQALLLLSGTARLVREYNGTEQSLRDYGAHDFIGAMSLFGKRNRLYSLIAATDTTCLVLEREKFFKALAQFPAVFPLIVQAITDRIHALEEKLLARQEDHGDHQDIVGISLI</sequence>
<dbReference type="EMBL" id="ATHJ01000078">
    <property type="protein sequence ID" value="EPR41131.1"/>
    <property type="molecule type" value="Genomic_DNA"/>
</dbReference>
<dbReference type="InterPro" id="IPR014710">
    <property type="entry name" value="RmlC-like_jellyroll"/>
</dbReference>
<protein>
    <submittedName>
        <fullName evidence="2">Putative transcriptional regulator, Crp/Fnr family</fullName>
    </submittedName>
</protein>
<dbReference type="STRING" id="897.B2D07_17870"/>
<dbReference type="eggNOG" id="COG0664">
    <property type="taxonomic scope" value="Bacteria"/>
</dbReference>
<feature type="domain" description="Cyclic nucleotide-binding" evidence="1">
    <location>
        <begin position="28"/>
        <end position="130"/>
    </location>
</feature>
<evidence type="ECO:0000259" key="1">
    <source>
        <dbReference type="PROSITE" id="PS50042"/>
    </source>
</evidence>
<dbReference type="Pfam" id="PF00027">
    <property type="entry name" value="cNMP_binding"/>
    <property type="match status" value="1"/>
</dbReference>
<dbReference type="GO" id="GO:0005952">
    <property type="term" value="C:cAMP-dependent protein kinase complex"/>
    <property type="evidence" value="ECO:0007669"/>
    <property type="project" value="InterPro"/>
</dbReference>
<dbReference type="InterPro" id="IPR018490">
    <property type="entry name" value="cNMP-bd_dom_sf"/>
</dbReference>
<dbReference type="Gene3D" id="2.60.120.10">
    <property type="entry name" value="Jelly Rolls"/>
    <property type="match status" value="1"/>
</dbReference>
<evidence type="ECO:0000313" key="3">
    <source>
        <dbReference type="Proteomes" id="UP000014977"/>
    </source>
</evidence>
<accession>S7TVR9</accession>
<proteinExistence type="predicted"/>
<dbReference type="SMART" id="SM00100">
    <property type="entry name" value="cNMP"/>
    <property type="match status" value="1"/>
</dbReference>
<dbReference type="GO" id="GO:0005829">
    <property type="term" value="C:cytosol"/>
    <property type="evidence" value="ECO:0007669"/>
    <property type="project" value="TreeGrafter"/>
</dbReference>
<dbReference type="PROSITE" id="PS50042">
    <property type="entry name" value="CNMP_BINDING_3"/>
    <property type="match status" value="1"/>
</dbReference>
<evidence type="ECO:0000313" key="2">
    <source>
        <dbReference type="EMBL" id="EPR41131.1"/>
    </source>
</evidence>
<dbReference type="PANTHER" id="PTHR11635">
    <property type="entry name" value="CAMP-DEPENDENT PROTEIN KINASE REGULATORY CHAIN"/>
    <property type="match status" value="1"/>
</dbReference>
<reference evidence="2 3" key="1">
    <citation type="journal article" date="2013" name="Genome Announc.">
        <title>Draft genome sequences for three mercury-methylating, sulfate-reducing bacteria.</title>
        <authorList>
            <person name="Brown S.D."/>
            <person name="Hurt R.A.Jr."/>
            <person name="Gilmour C.C."/>
            <person name="Elias D.A."/>
        </authorList>
    </citation>
    <scope>NUCLEOTIDE SEQUENCE [LARGE SCALE GENOMIC DNA]</scope>
    <source>
        <strain evidence="2 3">DSM 2059</strain>
    </source>
</reference>
<dbReference type="InterPro" id="IPR000595">
    <property type="entry name" value="cNMP-bd_dom"/>
</dbReference>
<dbReference type="PANTHER" id="PTHR11635:SF152">
    <property type="entry name" value="CAMP-DEPENDENT PROTEIN KINASE TYPE I REGULATORY SUBUNIT-RELATED"/>
    <property type="match status" value="1"/>
</dbReference>
<keyword evidence="3" id="KW-1185">Reference proteome</keyword>
<name>S7TVR9_DESML</name>
<gene>
    <name evidence="2" type="ORF">dsmv_2246</name>
</gene>
<dbReference type="CDD" id="cd00038">
    <property type="entry name" value="CAP_ED"/>
    <property type="match status" value="1"/>
</dbReference>
<dbReference type="Proteomes" id="UP000014977">
    <property type="component" value="Unassembled WGS sequence"/>
</dbReference>
<comment type="caution">
    <text evidence="2">The sequence shown here is derived from an EMBL/GenBank/DDBJ whole genome shotgun (WGS) entry which is preliminary data.</text>
</comment>
<organism evidence="2 3">
    <name type="scientific">Desulfococcus multivorans DSM 2059</name>
    <dbReference type="NCBI Taxonomy" id="1121405"/>
    <lineage>
        <taxon>Bacteria</taxon>
        <taxon>Pseudomonadati</taxon>
        <taxon>Thermodesulfobacteriota</taxon>
        <taxon>Desulfobacteria</taxon>
        <taxon>Desulfobacterales</taxon>
        <taxon>Desulfococcaceae</taxon>
        <taxon>Desulfococcus</taxon>
    </lineage>
</organism>
<dbReference type="SUPFAM" id="SSF51206">
    <property type="entry name" value="cAMP-binding domain-like"/>
    <property type="match status" value="1"/>
</dbReference>